<reference evidence="2 3" key="1">
    <citation type="journal article" date="2019" name="Front. Microbiol.">
        <title>Ammonia Oxidation by the Arctic Terrestrial Thaumarchaeote Candidatus Nitrosocosmicus arcticus Is Stimulated by Increasing Temperatures.</title>
        <authorList>
            <person name="Alves R.J.E."/>
            <person name="Kerou M."/>
            <person name="Zappe A."/>
            <person name="Bittner R."/>
            <person name="Abby S.S."/>
            <person name="Schmidt H.A."/>
            <person name="Pfeifer K."/>
            <person name="Schleper C."/>
        </authorList>
    </citation>
    <scope>NUCLEOTIDE SEQUENCE [LARGE SCALE GENOMIC DNA]</scope>
    <source>
        <strain evidence="2 3">Kfb</strain>
    </source>
</reference>
<sequence length="144" mass="16598">MHICGSLLRTEKYNVKSYSNPAIALHFMEIDSYFYARDMDIRMPNMSGIQLYYKLKAIDPYINVLLVTALEIVKEWIDALPGLKIVSRKPSSRSKTVSNLPRFVTKCLIIPPSNFMLSTLLIKSYIPDEYCKHGHTKMHLTLID</sequence>
<dbReference type="Pfam" id="PF00072">
    <property type="entry name" value="Response_reg"/>
    <property type="match status" value="1"/>
</dbReference>
<evidence type="ECO:0000259" key="1">
    <source>
        <dbReference type="PROSITE" id="PS50110"/>
    </source>
</evidence>
<name>A0A557SX01_9ARCH</name>
<dbReference type="Proteomes" id="UP000315289">
    <property type="component" value="Unassembled WGS sequence"/>
</dbReference>
<dbReference type="PROSITE" id="PS50110">
    <property type="entry name" value="RESPONSE_REGULATORY"/>
    <property type="match status" value="1"/>
</dbReference>
<dbReference type="EMBL" id="VOAH01000004">
    <property type="protein sequence ID" value="TVP41130.1"/>
    <property type="molecule type" value="Genomic_DNA"/>
</dbReference>
<dbReference type="InterPro" id="IPR001789">
    <property type="entry name" value="Sig_transdc_resp-reg_receiver"/>
</dbReference>
<dbReference type="OrthoDB" id="9652at2157"/>
<evidence type="ECO:0000313" key="2">
    <source>
        <dbReference type="EMBL" id="TVP41130.1"/>
    </source>
</evidence>
<dbReference type="InterPro" id="IPR011006">
    <property type="entry name" value="CheY-like_superfamily"/>
</dbReference>
<gene>
    <name evidence="2" type="ORF">NARC_40092</name>
</gene>
<evidence type="ECO:0000313" key="3">
    <source>
        <dbReference type="Proteomes" id="UP000315289"/>
    </source>
</evidence>
<dbReference type="AlphaFoldDB" id="A0A557SX01"/>
<protein>
    <recommendedName>
        <fullName evidence="1">Response regulatory domain-containing protein</fullName>
    </recommendedName>
</protein>
<dbReference type="Gene3D" id="3.40.50.2300">
    <property type="match status" value="1"/>
</dbReference>
<dbReference type="GO" id="GO:0000160">
    <property type="term" value="P:phosphorelay signal transduction system"/>
    <property type="evidence" value="ECO:0007669"/>
    <property type="project" value="InterPro"/>
</dbReference>
<keyword evidence="3" id="KW-1185">Reference proteome</keyword>
<dbReference type="SUPFAM" id="SSF52172">
    <property type="entry name" value="CheY-like"/>
    <property type="match status" value="1"/>
</dbReference>
<feature type="domain" description="Response regulatory" evidence="1">
    <location>
        <begin position="1"/>
        <end position="104"/>
    </location>
</feature>
<accession>A0A557SX01</accession>
<organism evidence="2 3">
    <name type="scientific">Candidatus Nitrosocosmicus arcticus</name>
    <dbReference type="NCBI Taxonomy" id="2035267"/>
    <lineage>
        <taxon>Archaea</taxon>
        <taxon>Nitrososphaerota</taxon>
        <taxon>Nitrososphaeria</taxon>
        <taxon>Nitrososphaerales</taxon>
        <taxon>Nitrososphaeraceae</taxon>
        <taxon>Candidatus Nitrosocosmicus</taxon>
    </lineage>
</organism>
<proteinExistence type="predicted"/>
<comment type="caution">
    <text evidence="2">The sequence shown here is derived from an EMBL/GenBank/DDBJ whole genome shotgun (WGS) entry which is preliminary data.</text>
</comment>